<dbReference type="InterPro" id="IPR026500">
    <property type="entry name" value="Dendrin"/>
</dbReference>
<proteinExistence type="predicted"/>
<name>A0AA40I2B4_CNENI</name>
<comment type="caution">
    <text evidence="2">The sequence shown here is derived from an EMBL/GenBank/DDBJ whole genome shotgun (WGS) entry which is preliminary data.</text>
</comment>
<evidence type="ECO:0000313" key="3">
    <source>
        <dbReference type="Proteomes" id="UP001177744"/>
    </source>
</evidence>
<evidence type="ECO:0000256" key="1">
    <source>
        <dbReference type="SAM" id="MobiDB-lite"/>
    </source>
</evidence>
<dbReference type="EMBL" id="JAULJE010000007">
    <property type="protein sequence ID" value="KAK1341202.1"/>
    <property type="molecule type" value="Genomic_DNA"/>
</dbReference>
<feature type="compositionally biased region" description="Low complexity" evidence="1">
    <location>
        <begin position="205"/>
        <end position="216"/>
    </location>
</feature>
<feature type="compositionally biased region" description="Basic and acidic residues" evidence="1">
    <location>
        <begin position="305"/>
        <end position="314"/>
    </location>
</feature>
<evidence type="ECO:0000313" key="2">
    <source>
        <dbReference type="EMBL" id="KAK1341202.1"/>
    </source>
</evidence>
<dbReference type="PANTHER" id="PTHR16757:SF1">
    <property type="entry name" value="DENDRIN"/>
    <property type="match status" value="1"/>
</dbReference>
<feature type="region of interest" description="Disordered" evidence="1">
    <location>
        <begin position="64"/>
        <end position="439"/>
    </location>
</feature>
<feature type="compositionally biased region" description="Basic and acidic residues" evidence="1">
    <location>
        <begin position="105"/>
        <end position="127"/>
    </location>
</feature>
<keyword evidence="3" id="KW-1185">Reference proteome</keyword>
<gene>
    <name evidence="2" type="ORF">QTO34_017605</name>
</gene>
<sequence length="459" mass="49295">MLDGHLFSEGPDSPRERQDEESGSCLWVQKSKLLVIQVKTISCHYSPRAPPRQTMDFQASHWIRGPQSHTCGPRPGSLEPPPRRPWAARVLQEATNWRAGPPAEARAREQEKRKAASQEREAKETERKRRKAGGARRSPPGRPRPEPRNAPRVAQPARLPAPSRPERPGPVGRPPRPSLQPQSDPRAAWVGPWGGRRPGPPSYEAHLLLRAAAGPAPRRRWDRPPPYVAPPSYEGPHRTLGAKRGPEPAQAPGSSAPAQTPARTEGGCTKKRLDPRIYRDVLGAWGLRQERGLLGGSPGCGTARPRPEPRKGAAERSLGLAAAGLNSGSDGHPPAQAAGNPGGAAASAGSATETPSRPRPAPRSRPQLQGPGKGKKVQNRAGSPNPGFPPLKSIRPHRARPSPDPGPQEARDPESPWVTGRGPDPWRLGRRPAAPTPCPAAPAALLAEKAFLSLTPRAW</sequence>
<dbReference type="Proteomes" id="UP001177744">
    <property type="component" value="Unassembled WGS sequence"/>
</dbReference>
<feature type="compositionally biased region" description="Low complexity" evidence="1">
    <location>
        <begin position="331"/>
        <end position="351"/>
    </location>
</feature>
<dbReference type="AlphaFoldDB" id="A0AA40I2B4"/>
<feature type="region of interest" description="Disordered" evidence="1">
    <location>
        <begin position="1"/>
        <end position="23"/>
    </location>
</feature>
<reference evidence="2" key="1">
    <citation type="submission" date="2023-06" db="EMBL/GenBank/DDBJ databases">
        <title>Reference genome for the Northern bat (Eptesicus nilssonii), a most northern bat species.</title>
        <authorList>
            <person name="Laine V.N."/>
            <person name="Pulliainen A.T."/>
            <person name="Lilley T.M."/>
        </authorList>
    </citation>
    <scope>NUCLEOTIDE SEQUENCE</scope>
    <source>
        <strain evidence="2">BLF_Eptnil</strain>
        <tissue evidence="2">Kidney</tissue>
    </source>
</reference>
<accession>A0AA40I2B4</accession>
<protein>
    <submittedName>
        <fullName evidence="2">Uncharacterized protein</fullName>
    </submittedName>
</protein>
<dbReference type="PANTHER" id="PTHR16757">
    <property type="entry name" value="DENDRIN"/>
    <property type="match status" value="1"/>
</dbReference>
<organism evidence="2 3">
    <name type="scientific">Cnephaeus nilssonii</name>
    <name type="common">Northern bat</name>
    <name type="synonym">Eptesicus nilssonii</name>
    <dbReference type="NCBI Taxonomy" id="3371016"/>
    <lineage>
        <taxon>Eukaryota</taxon>
        <taxon>Metazoa</taxon>
        <taxon>Chordata</taxon>
        <taxon>Craniata</taxon>
        <taxon>Vertebrata</taxon>
        <taxon>Euteleostomi</taxon>
        <taxon>Mammalia</taxon>
        <taxon>Eutheria</taxon>
        <taxon>Laurasiatheria</taxon>
        <taxon>Chiroptera</taxon>
        <taxon>Yangochiroptera</taxon>
        <taxon>Vespertilionidae</taxon>
        <taxon>Cnephaeus</taxon>
    </lineage>
</organism>
<feature type="compositionally biased region" description="Low complexity" evidence="1">
    <location>
        <begin position="247"/>
        <end position="262"/>
    </location>
</feature>
<dbReference type="Pfam" id="PF15498">
    <property type="entry name" value="Dendrin"/>
    <property type="match status" value="1"/>
</dbReference>